<keyword evidence="4" id="KW-1185">Reference proteome</keyword>
<feature type="domain" description="LptD C-terminal" evidence="2">
    <location>
        <begin position="298"/>
        <end position="664"/>
    </location>
</feature>
<reference evidence="3" key="1">
    <citation type="submission" date="2022-05" db="EMBL/GenBank/DDBJ databases">
        <authorList>
            <person name="Jo J.-H."/>
            <person name="Im W.-T."/>
        </authorList>
    </citation>
    <scope>NUCLEOTIDE SEQUENCE</scope>
    <source>
        <strain evidence="3">SE220</strain>
    </source>
</reference>
<keyword evidence="1" id="KW-0732">Signal</keyword>
<comment type="function">
    <text evidence="1">Involved in the assembly of lipopolysaccharide (LPS) at the surface of the outer membrane.</text>
</comment>
<evidence type="ECO:0000256" key="1">
    <source>
        <dbReference type="HAMAP-Rule" id="MF_01411"/>
    </source>
</evidence>
<dbReference type="Proteomes" id="UP001165342">
    <property type="component" value="Unassembled WGS sequence"/>
</dbReference>
<keyword evidence="1" id="KW-0998">Cell outer membrane</keyword>
<proteinExistence type="inferred from homology"/>
<evidence type="ECO:0000259" key="2">
    <source>
        <dbReference type="Pfam" id="PF04453"/>
    </source>
</evidence>
<evidence type="ECO:0000313" key="3">
    <source>
        <dbReference type="EMBL" id="MCL6730577.1"/>
    </source>
</evidence>
<comment type="caution">
    <text evidence="3">The sequence shown here is derived from an EMBL/GenBank/DDBJ whole genome shotgun (WGS) entry which is preliminary data.</text>
</comment>
<dbReference type="EMBL" id="JAMGBE010000003">
    <property type="protein sequence ID" value="MCL6730577.1"/>
    <property type="molecule type" value="Genomic_DNA"/>
</dbReference>
<name>A0ABT0S3Y3_9SPHN</name>
<dbReference type="InterPro" id="IPR020889">
    <property type="entry name" value="LipoPS_assembly_LptD"/>
</dbReference>
<evidence type="ECO:0000313" key="4">
    <source>
        <dbReference type="Proteomes" id="UP001165342"/>
    </source>
</evidence>
<dbReference type="HAMAP" id="MF_01411">
    <property type="entry name" value="LPS_assembly_LptD"/>
    <property type="match status" value="1"/>
</dbReference>
<dbReference type="InterPro" id="IPR050218">
    <property type="entry name" value="LptD"/>
</dbReference>
<keyword evidence="1" id="KW-0472">Membrane</keyword>
<feature type="signal peptide" evidence="1">
    <location>
        <begin position="1"/>
        <end position="23"/>
    </location>
</feature>
<organism evidence="3 4">
    <name type="scientific">Sphingomonas hankyongi</name>
    <dbReference type="NCBI Taxonomy" id="2908209"/>
    <lineage>
        <taxon>Bacteria</taxon>
        <taxon>Pseudomonadati</taxon>
        <taxon>Pseudomonadota</taxon>
        <taxon>Alphaproteobacteria</taxon>
        <taxon>Sphingomonadales</taxon>
        <taxon>Sphingomonadaceae</taxon>
        <taxon>Sphingomonas</taxon>
    </lineage>
</organism>
<comment type="subunit">
    <text evidence="1">Component of the lipopolysaccharide transport and assembly complex.</text>
</comment>
<gene>
    <name evidence="1 3" type="primary">lptD</name>
    <name evidence="3" type="ORF">LZ538_11020</name>
</gene>
<dbReference type="PANTHER" id="PTHR30189:SF1">
    <property type="entry name" value="LPS-ASSEMBLY PROTEIN LPTD"/>
    <property type="match status" value="1"/>
</dbReference>
<comment type="similarity">
    <text evidence="1">Belongs to the LptD family.</text>
</comment>
<protein>
    <recommendedName>
        <fullName evidence="1">LPS-assembly protein LptD</fullName>
    </recommendedName>
</protein>
<feature type="chain" id="PRO_5044904280" description="LPS-assembly protein LptD" evidence="1">
    <location>
        <begin position="24"/>
        <end position="737"/>
    </location>
</feature>
<comment type="subcellular location">
    <subcellularLocation>
        <location evidence="1">Cell outer membrane</location>
    </subcellularLocation>
</comment>
<dbReference type="PANTHER" id="PTHR30189">
    <property type="entry name" value="LPS-ASSEMBLY PROTEIN"/>
    <property type="match status" value="1"/>
</dbReference>
<sequence length="737" mass="82161" precursor="true">MRRSFAWWIALPVAAASAAVANAQTIAPAPQAAPAATEPVIEFSADAVTYDSNSDVVTATGAVRMEREGNYLAADEVVWNRNSGEVRALGNVVILTPEGDKLVGENVVLTDTLRDGTVDNLLVVLDSGGRIAAARGTRSGRVTTLENAIYSPCPVTTESGCPRRPSWSITAARVLNDPSQERVRFEGGRLQLLGITLPLLPVFSFGTGTNGDSGWLTPDFSLSTKKGLEVAVPYHWQIAPNRDFTVTPHLYTGVWPALEAKYRQLDEIGAFQIGGFVTYGEIESADPTATDEANDRGIRAYFEANGRAQLDPYWSITSSLRVATDKTVTRRYDITRDDRLRNVINVERISPNSYITIAGWAFQGLRSTDEQDRIPFALPAIDAHFRLPNPVAGGRVEIQANSLSILRIDGQDTQRAFASARWDLRRLTPWGQELTLTGYARGDVYHTDEVNETAVAIYRGTEGWHTRGIGALAADLKWPLIGPALGGTQRLVPRLQVVLTPPTENLEIPNEDARSIDLEDSNLFALNRFPGYDRWEDGSRVTYGFDWALDRPKLSIMTTIGQSYRITTRQIFPEGTGLTDRFSDIVGRTRIRYGRLIDITHRFRLDKDNLAVRRNEVDLTLGSEQTYVQVGYLRLNRDIDPLIEDLRDKEELRLAGRILFHRYWSIFGATVIDLTSQREDPLSTTDGFNPVRHRLGLTYEDECLELGVSWRRDYEDFGTFRKGSTFALRFSLKGLGR</sequence>
<dbReference type="Pfam" id="PF04453">
    <property type="entry name" value="LptD"/>
    <property type="match status" value="1"/>
</dbReference>
<dbReference type="InterPro" id="IPR007543">
    <property type="entry name" value="LptD_C"/>
</dbReference>
<dbReference type="RefSeq" id="WP_249832055.1">
    <property type="nucleotide sequence ID" value="NZ_JAMGBE010000003.1"/>
</dbReference>
<accession>A0ABT0S3Y3</accession>
<comment type="caution">
    <text evidence="1">Lacks conserved residue(s) required for the propagation of feature annotation.</text>
</comment>
<dbReference type="Gene3D" id="2.60.450.10">
    <property type="entry name" value="Lipopolysaccharide (LPS) transport protein A like domain"/>
    <property type="match status" value="1"/>
</dbReference>